<evidence type="ECO:0000256" key="2">
    <source>
        <dbReference type="ARBA" id="ARBA00022692"/>
    </source>
</evidence>
<evidence type="ECO:0000256" key="3">
    <source>
        <dbReference type="ARBA" id="ARBA00022989"/>
    </source>
</evidence>
<dbReference type="EMBL" id="JAMXMC010000004">
    <property type="protein sequence ID" value="MCO5976701.1"/>
    <property type="molecule type" value="Genomic_DNA"/>
</dbReference>
<evidence type="ECO:0000313" key="8">
    <source>
        <dbReference type="Proteomes" id="UP001204851"/>
    </source>
</evidence>
<dbReference type="InterPro" id="IPR025423">
    <property type="entry name" value="TMEM205-like"/>
</dbReference>
<keyword evidence="4 5" id="KW-0472">Membrane</keyword>
<feature type="transmembrane region" description="Helical" evidence="5">
    <location>
        <begin position="42"/>
        <end position="64"/>
    </location>
</feature>
<feature type="domain" description="TMEM205-like" evidence="6">
    <location>
        <begin position="10"/>
        <end position="110"/>
    </location>
</feature>
<evidence type="ECO:0000256" key="5">
    <source>
        <dbReference type="SAM" id="Phobius"/>
    </source>
</evidence>
<dbReference type="Proteomes" id="UP001204851">
    <property type="component" value="Unassembled WGS sequence"/>
</dbReference>
<keyword evidence="3 5" id="KW-1133">Transmembrane helix</keyword>
<comment type="subcellular location">
    <subcellularLocation>
        <location evidence="1">Membrane</location>
    </subcellularLocation>
</comment>
<feature type="transmembrane region" description="Helical" evidence="5">
    <location>
        <begin position="122"/>
        <end position="142"/>
    </location>
</feature>
<evidence type="ECO:0000259" key="6">
    <source>
        <dbReference type="Pfam" id="PF13664"/>
    </source>
</evidence>
<evidence type="ECO:0000256" key="1">
    <source>
        <dbReference type="ARBA" id="ARBA00004370"/>
    </source>
</evidence>
<dbReference type="Pfam" id="PF13664">
    <property type="entry name" value="DUF4149"/>
    <property type="match status" value="1"/>
</dbReference>
<name>A0ABT1BKG2_9BURK</name>
<organism evidence="7 8">
    <name type="scientific">Ideonella oryzae</name>
    <dbReference type="NCBI Taxonomy" id="2937441"/>
    <lineage>
        <taxon>Bacteria</taxon>
        <taxon>Pseudomonadati</taxon>
        <taxon>Pseudomonadota</taxon>
        <taxon>Betaproteobacteria</taxon>
        <taxon>Burkholderiales</taxon>
        <taxon>Sphaerotilaceae</taxon>
        <taxon>Ideonella</taxon>
    </lineage>
</organism>
<comment type="caution">
    <text evidence="7">The sequence shown here is derived from an EMBL/GenBank/DDBJ whole genome shotgun (WGS) entry which is preliminary data.</text>
</comment>
<feature type="transmembrane region" description="Helical" evidence="5">
    <location>
        <begin position="85"/>
        <end position="102"/>
    </location>
</feature>
<protein>
    <submittedName>
        <fullName evidence="7">DUF4149 domain-containing protein</fullName>
    </submittedName>
</protein>
<proteinExistence type="predicted"/>
<evidence type="ECO:0000313" key="7">
    <source>
        <dbReference type="EMBL" id="MCO5976701.1"/>
    </source>
</evidence>
<keyword evidence="8" id="KW-1185">Reference proteome</keyword>
<reference evidence="7 8" key="1">
    <citation type="submission" date="2022-06" db="EMBL/GenBank/DDBJ databases">
        <title>Ideonella sp. NS12-5 Genome sequencing and assembly.</title>
        <authorList>
            <person name="Jung Y."/>
        </authorList>
    </citation>
    <scope>NUCLEOTIDE SEQUENCE [LARGE SCALE GENOMIC DNA]</scope>
    <source>
        <strain evidence="7 8">NS12-5</strain>
    </source>
</reference>
<evidence type="ECO:0000256" key="4">
    <source>
        <dbReference type="ARBA" id="ARBA00023136"/>
    </source>
</evidence>
<keyword evidence="2 5" id="KW-0812">Transmembrane</keyword>
<sequence>MTPVARIMALLPALWAGVLLCVAGLATPAPFAVLDKAAAGQVVGHIFAREAPLSLLLGMALLLAARRSALARAVWGQGSQFSLDMGLALGTLVCTVLGYYVLQPMMELARQGQQGALSFGQLHGLSFSLFGLKIVLVLVLAWRVGPVVASRS</sequence>
<dbReference type="RefSeq" id="WP_252769157.1">
    <property type="nucleotide sequence ID" value="NZ_JAMXMC010000004.1"/>
</dbReference>
<accession>A0ABT1BKG2</accession>
<gene>
    <name evidence="7" type="ORF">M0L44_08260</name>
</gene>